<dbReference type="GO" id="GO:0005886">
    <property type="term" value="C:plasma membrane"/>
    <property type="evidence" value="ECO:0007669"/>
    <property type="project" value="UniProtKB-SubCell"/>
</dbReference>
<dbReference type="FunFam" id="2.60.40.1730:FF:000012">
    <property type="entry name" value="Aminopeptidase N"/>
    <property type="match status" value="2"/>
</dbReference>
<evidence type="ECO:0000256" key="1">
    <source>
        <dbReference type="ARBA" id="ARBA00001703"/>
    </source>
</evidence>
<feature type="compositionally biased region" description="Low complexity" evidence="26">
    <location>
        <begin position="1956"/>
        <end position="2011"/>
    </location>
</feature>
<feature type="compositionally biased region" description="Polar residues" evidence="26">
    <location>
        <begin position="2013"/>
        <end position="2022"/>
    </location>
</feature>
<keyword evidence="31" id="KW-1185">Reference proteome</keyword>
<organism evidence="30 31">
    <name type="scientific">Lucilia cuprina</name>
    <name type="common">Green bottle fly</name>
    <name type="synonym">Australian sheep blowfly</name>
    <dbReference type="NCBI Taxonomy" id="7375"/>
    <lineage>
        <taxon>Eukaryota</taxon>
        <taxon>Metazoa</taxon>
        <taxon>Ecdysozoa</taxon>
        <taxon>Arthropoda</taxon>
        <taxon>Hexapoda</taxon>
        <taxon>Insecta</taxon>
        <taxon>Pterygota</taxon>
        <taxon>Neoptera</taxon>
        <taxon>Endopterygota</taxon>
        <taxon>Diptera</taxon>
        <taxon>Brachycera</taxon>
        <taxon>Muscomorpha</taxon>
        <taxon>Oestroidea</taxon>
        <taxon>Calliphoridae</taxon>
        <taxon>Luciliinae</taxon>
        <taxon>Lucilia</taxon>
    </lineage>
</organism>
<feature type="binding site" evidence="24">
    <location>
        <position position="419"/>
    </location>
    <ligand>
        <name>Zn(2+)</name>
        <dbReference type="ChEBI" id="CHEBI:29105"/>
        <note>catalytic</note>
    </ligand>
</feature>
<keyword evidence="10" id="KW-0645">Protease</keyword>
<dbReference type="FunFam" id="1.10.390.10:FF:000016">
    <property type="entry name" value="Glutamyl aminopeptidase"/>
    <property type="match status" value="1"/>
</dbReference>
<dbReference type="PANTHER" id="PTHR11533:SF276">
    <property type="entry name" value="GLUTAMYL AMINOPEPTIDASE"/>
    <property type="match status" value="1"/>
</dbReference>
<evidence type="ECO:0000256" key="21">
    <source>
        <dbReference type="ARBA" id="ARBA00023180"/>
    </source>
</evidence>
<feature type="binding site" evidence="24">
    <location>
        <position position="396"/>
    </location>
    <ligand>
        <name>Zn(2+)</name>
        <dbReference type="ChEBI" id="CHEBI:29105"/>
        <note>catalytic</note>
    </ligand>
</feature>
<dbReference type="InterPro" id="IPR034016">
    <property type="entry name" value="M1_APN-typ"/>
</dbReference>
<dbReference type="Gene3D" id="2.60.40.1910">
    <property type="match status" value="2"/>
</dbReference>
<dbReference type="InterPro" id="IPR045357">
    <property type="entry name" value="Aminopeptidase_N-like_N"/>
</dbReference>
<feature type="site" description="Transition state stabilizer" evidence="25">
    <location>
        <position position="482"/>
    </location>
</feature>
<dbReference type="PRINTS" id="PR00756">
    <property type="entry name" value="ALADIPTASE"/>
</dbReference>
<dbReference type="Pfam" id="PF01433">
    <property type="entry name" value="Peptidase_M1"/>
    <property type="match status" value="2"/>
</dbReference>
<evidence type="ECO:0000256" key="19">
    <source>
        <dbReference type="ARBA" id="ARBA00023136"/>
    </source>
</evidence>
<feature type="domain" description="Aminopeptidase N-like N-terminal" evidence="29">
    <location>
        <begin position="2043"/>
        <end position="2153"/>
    </location>
</feature>
<evidence type="ECO:0000256" key="10">
    <source>
        <dbReference type="ARBA" id="ARBA00022670"/>
    </source>
</evidence>
<protein>
    <recommendedName>
        <fullName evidence="6">glutamyl aminopeptidase</fullName>
        <ecNumber evidence="6">3.4.11.7</ecNumber>
    </recommendedName>
</protein>
<keyword evidence="20" id="KW-1015">Disulfide bond</keyword>
<dbReference type="GO" id="GO:0098552">
    <property type="term" value="C:side of membrane"/>
    <property type="evidence" value="ECO:0007669"/>
    <property type="project" value="UniProtKB-KW"/>
</dbReference>
<dbReference type="EC" id="3.4.11.7" evidence="6"/>
<feature type="compositionally biased region" description="Low complexity" evidence="26">
    <location>
        <begin position="49"/>
        <end position="84"/>
    </location>
</feature>
<dbReference type="GO" id="GO:0005737">
    <property type="term" value="C:cytoplasm"/>
    <property type="evidence" value="ECO:0007669"/>
    <property type="project" value="TreeGrafter"/>
</dbReference>
<feature type="domain" description="Peptidase M1 membrane alanine aminopeptidase" evidence="27">
    <location>
        <begin position="1266"/>
        <end position="1484"/>
    </location>
</feature>
<dbReference type="GO" id="GO:0006508">
    <property type="term" value="P:proteolysis"/>
    <property type="evidence" value="ECO:0007669"/>
    <property type="project" value="UniProtKB-KW"/>
</dbReference>
<dbReference type="FunFam" id="1.10.390.10:FF:000006">
    <property type="entry name" value="Puromycin-sensitive aminopeptidase"/>
    <property type="match status" value="1"/>
</dbReference>
<feature type="domain" description="ERAP1-like C-terminal" evidence="28">
    <location>
        <begin position="624"/>
        <end position="942"/>
    </location>
</feature>
<dbReference type="InterPro" id="IPR027268">
    <property type="entry name" value="Peptidase_M4/M1_CTD_sf"/>
</dbReference>
<feature type="domain" description="Peptidase M1 membrane alanine aminopeptidase" evidence="27">
    <location>
        <begin position="324"/>
        <end position="542"/>
    </location>
</feature>
<keyword evidence="21" id="KW-0325">Glycoprotein</keyword>
<dbReference type="OMA" id="IALKYDC"/>
<evidence type="ECO:0000256" key="7">
    <source>
        <dbReference type="ARBA" id="ARBA00022438"/>
    </source>
</evidence>
<evidence type="ECO:0000256" key="6">
    <source>
        <dbReference type="ARBA" id="ARBA00012567"/>
    </source>
</evidence>
<evidence type="ECO:0000256" key="20">
    <source>
        <dbReference type="ARBA" id="ARBA00023157"/>
    </source>
</evidence>
<dbReference type="CDD" id="cd09601">
    <property type="entry name" value="M1_APN-Q_like"/>
    <property type="match status" value="2"/>
</dbReference>
<keyword evidence="12 24" id="KW-0479">Metal-binding</keyword>
<evidence type="ECO:0000259" key="29">
    <source>
        <dbReference type="Pfam" id="PF17900"/>
    </source>
</evidence>
<keyword evidence="17" id="KW-1133">Transmembrane helix</keyword>
<dbReference type="InterPro" id="IPR050344">
    <property type="entry name" value="Peptidase_M1_aminopeptidases"/>
</dbReference>
<evidence type="ECO:0000256" key="2">
    <source>
        <dbReference type="ARBA" id="ARBA00004401"/>
    </source>
</evidence>
<evidence type="ECO:0000256" key="3">
    <source>
        <dbReference type="ARBA" id="ARBA00004609"/>
    </source>
</evidence>
<keyword evidence="9" id="KW-0336">GPI-anchor</keyword>
<evidence type="ECO:0000256" key="24">
    <source>
        <dbReference type="PIRSR" id="PIRSR634016-3"/>
    </source>
</evidence>
<dbReference type="FunFam" id="2.60.40.1910:FF:000003">
    <property type="entry name" value="Aminopeptidase"/>
    <property type="match status" value="2"/>
</dbReference>
<keyword evidence="15" id="KW-0106">Calcium</keyword>
<evidence type="ECO:0000256" key="5">
    <source>
        <dbReference type="ARBA" id="ARBA00011748"/>
    </source>
</evidence>
<dbReference type="STRING" id="7375.A0A0L0CEH0"/>
<comment type="subunit">
    <text evidence="5">Homodimer; disulfide-linked.</text>
</comment>
<keyword evidence="18" id="KW-0482">Metalloprotease</keyword>
<dbReference type="Gene3D" id="1.10.390.10">
    <property type="entry name" value="Neutral Protease Domain 2"/>
    <property type="match status" value="2"/>
</dbReference>
<evidence type="ECO:0000256" key="8">
    <source>
        <dbReference type="ARBA" id="ARBA00022475"/>
    </source>
</evidence>
<keyword evidence="14 24" id="KW-0862">Zinc</keyword>
<keyword evidence="22" id="KW-0449">Lipoprotein</keyword>
<comment type="caution">
    <text evidence="30">The sequence shown here is derived from an EMBL/GenBank/DDBJ whole genome shotgun (WGS) entry which is preliminary data.</text>
</comment>
<evidence type="ECO:0000256" key="12">
    <source>
        <dbReference type="ARBA" id="ARBA00022723"/>
    </source>
</evidence>
<evidence type="ECO:0000313" key="30">
    <source>
        <dbReference type="EMBL" id="KNC30646.1"/>
    </source>
</evidence>
<keyword evidence="7" id="KW-0031">Aminopeptidase</keyword>
<evidence type="ECO:0000256" key="22">
    <source>
        <dbReference type="ARBA" id="ARBA00023288"/>
    </source>
</evidence>
<dbReference type="EMBL" id="JRES01000501">
    <property type="protein sequence ID" value="KNC30646.1"/>
    <property type="molecule type" value="Genomic_DNA"/>
</dbReference>
<comment type="cofactor">
    <cofactor evidence="24">
        <name>Zn(2+)</name>
        <dbReference type="ChEBI" id="CHEBI:29105"/>
    </cofactor>
    <text evidence="24">Binds 1 zinc ion per subunit.</text>
</comment>
<evidence type="ECO:0000313" key="31">
    <source>
        <dbReference type="Proteomes" id="UP000037069"/>
    </source>
</evidence>
<dbReference type="InterPro" id="IPR024571">
    <property type="entry name" value="ERAP1-like_C_dom"/>
</dbReference>
<feature type="binding site" evidence="24">
    <location>
        <position position="400"/>
    </location>
    <ligand>
        <name>Zn(2+)</name>
        <dbReference type="ChEBI" id="CHEBI:29105"/>
        <note>catalytic</note>
    </ligand>
</feature>
<feature type="region of interest" description="Disordered" evidence="26">
    <location>
        <begin position="48"/>
        <end position="90"/>
    </location>
</feature>
<dbReference type="Proteomes" id="UP000037069">
    <property type="component" value="Unassembled WGS sequence"/>
</dbReference>
<dbReference type="GO" id="GO:0042277">
    <property type="term" value="F:peptide binding"/>
    <property type="evidence" value="ECO:0007669"/>
    <property type="project" value="TreeGrafter"/>
</dbReference>
<evidence type="ECO:0000256" key="13">
    <source>
        <dbReference type="ARBA" id="ARBA00022801"/>
    </source>
</evidence>
<accession>A0A0L0CEH0</accession>
<comment type="catalytic activity">
    <reaction evidence="1">
        <text>Release of N-terminal glutamate (and to a lesser extent aspartate) from a peptide.</text>
        <dbReference type="EC" id="3.4.11.7"/>
    </reaction>
</comment>
<dbReference type="InterPro" id="IPR001930">
    <property type="entry name" value="Peptidase_M1"/>
</dbReference>
<evidence type="ECO:0000256" key="15">
    <source>
        <dbReference type="ARBA" id="ARBA00022837"/>
    </source>
</evidence>
<feature type="active site" description="Proton acceptor" evidence="23">
    <location>
        <position position="397"/>
    </location>
</feature>
<evidence type="ECO:0000256" key="9">
    <source>
        <dbReference type="ARBA" id="ARBA00022622"/>
    </source>
</evidence>
<name>A0A0L0CEH0_LUCCU</name>
<dbReference type="GO" id="GO:0005615">
    <property type="term" value="C:extracellular space"/>
    <property type="evidence" value="ECO:0007669"/>
    <property type="project" value="TreeGrafter"/>
</dbReference>
<evidence type="ECO:0000256" key="16">
    <source>
        <dbReference type="ARBA" id="ARBA00022968"/>
    </source>
</evidence>
<dbReference type="SUPFAM" id="SSF55486">
    <property type="entry name" value="Metalloproteases ('zincins'), catalytic domain"/>
    <property type="match status" value="2"/>
</dbReference>
<evidence type="ECO:0000256" key="11">
    <source>
        <dbReference type="ARBA" id="ARBA00022692"/>
    </source>
</evidence>
<dbReference type="Pfam" id="PF17900">
    <property type="entry name" value="Peptidase_M1_N"/>
    <property type="match status" value="3"/>
</dbReference>
<feature type="domain" description="Aminopeptidase N-like N-terminal" evidence="29">
    <location>
        <begin position="102"/>
        <end position="284"/>
    </location>
</feature>
<keyword evidence="13" id="KW-0378">Hydrolase</keyword>
<evidence type="ECO:0000256" key="26">
    <source>
        <dbReference type="SAM" id="MobiDB-lite"/>
    </source>
</evidence>
<evidence type="ECO:0000256" key="4">
    <source>
        <dbReference type="ARBA" id="ARBA00010136"/>
    </source>
</evidence>
<keyword evidence="16" id="KW-0735">Signal-anchor</keyword>
<evidence type="ECO:0000256" key="23">
    <source>
        <dbReference type="PIRSR" id="PIRSR634016-1"/>
    </source>
</evidence>
<keyword evidence="8" id="KW-1003">Cell membrane</keyword>
<keyword evidence="11" id="KW-0812">Transmembrane</keyword>
<evidence type="ECO:0000256" key="17">
    <source>
        <dbReference type="ARBA" id="ARBA00022989"/>
    </source>
</evidence>
<feature type="region of interest" description="Disordered" evidence="26">
    <location>
        <begin position="1956"/>
        <end position="2025"/>
    </location>
</feature>
<feature type="domain" description="ERAP1-like C-terminal" evidence="28">
    <location>
        <begin position="1566"/>
        <end position="1885"/>
    </location>
</feature>
<dbReference type="GO" id="GO:0004230">
    <property type="term" value="F:glutamyl aminopeptidase activity"/>
    <property type="evidence" value="ECO:0007669"/>
    <property type="project" value="UniProtKB-EC"/>
</dbReference>
<dbReference type="InterPro" id="IPR042097">
    <property type="entry name" value="Aminopeptidase_N-like_N_sf"/>
</dbReference>
<evidence type="ECO:0000259" key="27">
    <source>
        <dbReference type="Pfam" id="PF01433"/>
    </source>
</evidence>
<feature type="non-terminal residue" evidence="30">
    <location>
        <position position="2155"/>
    </location>
</feature>
<reference evidence="30 31" key="1">
    <citation type="journal article" date="2015" name="Nat. Commun.">
        <title>Lucilia cuprina genome unlocks parasitic fly biology to underpin future interventions.</title>
        <authorList>
            <person name="Anstead C.A."/>
            <person name="Korhonen P.K."/>
            <person name="Young N.D."/>
            <person name="Hall R.S."/>
            <person name="Jex A.R."/>
            <person name="Murali S.C."/>
            <person name="Hughes D.S."/>
            <person name="Lee S.F."/>
            <person name="Perry T."/>
            <person name="Stroehlein A.J."/>
            <person name="Ansell B.R."/>
            <person name="Breugelmans B."/>
            <person name="Hofmann A."/>
            <person name="Qu J."/>
            <person name="Dugan S."/>
            <person name="Lee S.L."/>
            <person name="Chao H."/>
            <person name="Dinh H."/>
            <person name="Han Y."/>
            <person name="Doddapaneni H.V."/>
            <person name="Worley K.C."/>
            <person name="Muzny D.M."/>
            <person name="Ioannidis P."/>
            <person name="Waterhouse R.M."/>
            <person name="Zdobnov E.M."/>
            <person name="James P.J."/>
            <person name="Bagnall N.H."/>
            <person name="Kotze A.C."/>
            <person name="Gibbs R.A."/>
            <person name="Richards S."/>
            <person name="Batterham P."/>
            <person name="Gasser R.B."/>
        </authorList>
    </citation>
    <scope>NUCLEOTIDE SEQUENCE [LARGE SCALE GENOMIC DNA]</scope>
    <source>
        <strain evidence="30 31">LS</strain>
        <tissue evidence="30">Full body</tissue>
    </source>
</reference>
<dbReference type="GO" id="GO:0043171">
    <property type="term" value="P:peptide catabolic process"/>
    <property type="evidence" value="ECO:0007669"/>
    <property type="project" value="TreeGrafter"/>
</dbReference>
<dbReference type="FunFam" id="1.25.50.20:FF:000001">
    <property type="entry name" value="Aminopeptidase"/>
    <property type="match status" value="2"/>
</dbReference>
<proteinExistence type="inferred from homology"/>
<dbReference type="InterPro" id="IPR014782">
    <property type="entry name" value="Peptidase_M1_dom"/>
</dbReference>
<keyword evidence="19" id="KW-0472">Membrane</keyword>
<evidence type="ECO:0000256" key="25">
    <source>
        <dbReference type="PIRSR" id="PIRSR634016-4"/>
    </source>
</evidence>
<evidence type="ECO:0000256" key="14">
    <source>
        <dbReference type="ARBA" id="ARBA00022833"/>
    </source>
</evidence>
<dbReference type="SUPFAM" id="SSF63737">
    <property type="entry name" value="Leukotriene A4 hydrolase N-terminal domain"/>
    <property type="match status" value="3"/>
</dbReference>
<dbReference type="OrthoDB" id="510539at2759"/>
<comment type="subcellular location">
    <subcellularLocation>
        <location evidence="3">Cell membrane</location>
        <topology evidence="3">Lipid-anchor</topology>
        <topology evidence="3">GPI-anchor</topology>
    </subcellularLocation>
    <subcellularLocation>
        <location evidence="2">Cell membrane</location>
        <topology evidence="2">Single-pass type II membrane protein</topology>
    </subcellularLocation>
</comment>
<comment type="similarity">
    <text evidence="4">Belongs to the peptidase M1 family.</text>
</comment>
<dbReference type="GO" id="GO:0070006">
    <property type="term" value="F:metalloaminopeptidase activity"/>
    <property type="evidence" value="ECO:0007669"/>
    <property type="project" value="TreeGrafter"/>
</dbReference>
<dbReference type="Pfam" id="PF11838">
    <property type="entry name" value="ERAP1_C"/>
    <property type="match status" value="2"/>
</dbReference>
<dbReference type="Gene3D" id="2.60.40.1730">
    <property type="entry name" value="tricorn interacting facor f3 domain"/>
    <property type="match status" value="3"/>
</dbReference>
<evidence type="ECO:0000259" key="28">
    <source>
        <dbReference type="Pfam" id="PF11838"/>
    </source>
</evidence>
<dbReference type="PANTHER" id="PTHR11533">
    <property type="entry name" value="PROTEASE M1 ZINC METALLOPROTEASE"/>
    <property type="match status" value="1"/>
</dbReference>
<feature type="domain" description="Aminopeptidase N-like N-terminal" evidence="29">
    <location>
        <begin position="1046"/>
        <end position="1227"/>
    </location>
</feature>
<sequence length="2155" mass="246094">MIITAKFIPILLGLALTAFTVSTIVLAVQKSNLQNELQEAKDKLEALQTTTTTTTTTTTSTASPTTNPTTETPTKETPTTEISPTPEPEEKINYRLPETMFPTAYDLYLHPDVETGNFSGQEKIYISCTENTDKIVLHSLYMTIKSVYLEGSGTSVKTFYLDSIREFLVIELNDVIVAPRKFVLGIIFEGSMKNKIIGLYSSSYLKPDNSTKWIASSKFEPTFARQAFPCFDEPALKATFNVTLVYPNTGNYHALSNMNIEAIKNQGAYNEAYFSQSVPMSTYLSCFIVSDFLYKTVQVDTKGIGEEFELRVFATPEQLNKVDFALAAGKTIIEYYIQYFKIPYPLPKLDMAAIPDFVSGAMEHWGLVTYRETALLYDKAISSSANTQRVAGVIAHEFAHMWFGNLVTFMWWNDLWLSEGFASYIENKGIEAAFPDWNMQDQFIVNTLHGVLNLDATLGAHPIVQTVANPDQITEIFDTITYSKGSSIIRMLEDFLGPDNFQKAVTNYLEEFKYKNAVTDDFLTVIDKLNLGFDVKAIMRTWTEQMGLPVVEVKKISDTQYKLTQKRFFSNPVDYEGIYNDSPFNYTWSIPITYKTSASAEVQRTWFYFDDTEITITLPSAVEWIKFNYNQVGYYRVNYPTDMWENLSDKLVADPNIFSIGDRACLLNDAFALADSTQLPYNMPLDMTKYLSKEDQYVPWSVAASKLTSLKRKLMFTDAFVDYNAYARNLVEQIYESVGWTVGEDHMKNRLRVTILSTACSLGLPACLAEASNQFTKWLENPSVRPHPDIRETVYYYGMLALGNEEIWNQVWELFVTEKDASEKVKLMYGLSAIQEPWILSRYIDLAWHEKNVRGQDYFSCLQNIAANPIGEPLVWDYVREHWPQLVERFTINERNLGNMIPSITSRFSSQTKMEEMQNFFAKYPNGGAGTAARVRALENVKNNIAWLENNLSVVREWLQMLPHSKLLHIILCWGVVAFGVSTVVLGIQHSQLTDSIQDAEEKMDYMETQLLGEIKPRHKRDLTLDNVNDLVDDNKINYRLPSALKPIYYNLYLHPDIDTGNFSGQEVINIQVLEETDEIILHSNKLKINNVYVTGYEVQEHYLDEVREFLVIKLKTTLTVNTKINLGIIFEGHMLNKIVGLYSSTYTTPENEKRKIATSKFQPTYARQAFPCFDEPNLKAAFNVTLVRPTGDGYHALSNMNEESSLFLGQYTEVYFASSVPMSTYLTCFIVSDFESKTEKINAAHGEDFELRIFATKHQLEKTNFALKTAVAVTEFYIENFKVEYPLPKLDMAAIPDFVSNAMEHWGLLTYRETALLYDRAFSSTWNKQRTAAVIAHEVGHMWFGNLVTMNWWNDLWLNEGFARFMEYKAINHVYEDWGLPDQFLVNALHGVMKYDSSVASHPIVQTVENPDQITEIFDTISYEKGASIIRMLEDCVGTEKFEQAVTNYLTKFKYKNAVTDDFINEVANTGLDFDVKFMMRTWTEQMGLPVINVVRTSPTTFELTQKRFFSNIEDYNNIYDDSEFNYTWTIPLTYFHDNDATVRRKWFNYDDSSVSVSVPIDSKWLKLNSRQVGFYRVNYEDSMWHAIIEDLVASPEKLASADRAHLLNDVFSLADANQVSYEIALDMTTYLSKEKDFVPWNVAASKLQALQGNLIFTDSYSDYLKYARGLINKVYQEVTWTVDEDNHLRNRLRVSILTAACSLGMPDCLKEASSRFANFLANPENKPDPDLREIVYYYGMQNIGQQKEWDQLWKLFITEQDASEKLKLMYGLAGVKVPWLLRRFIDLAENESYVRRQDYFNCIQNIAANPVGEPVVWEFVREHWEDLVDRFTLNERYLGRMIPAITARFSTATKLEEMEAFFAKYPEAGAGTASRQQALETVKYNINWMKTNLDQVTQCHCALTAKGIAIFFALATTAFCVSTIVLAVEKSNLENDLQDALDKLDTISTLTTVTTSSTTPITPSPTIGSTPSTEQSPPSTSDVTDPTTKSTPGGGESSSSPSTEFPWPTMTVPNNPTFPTLPTDLPNPEEIIYRLPNDIRPIKYKLYIHPELNAKTCEGTVSIQIEIDKETNLIVLHAKDLEINSVSILNMMARMRIRVKKFYLDVEREMLFIELEEILYTSTPYTVSISYSCQLDGLVGFYASSYLSADNKD</sequence>
<evidence type="ECO:0000256" key="18">
    <source>
        <dbReference type="ARBA" id="ARBA00023049"/>
    </source>
</evidence>
<gene>
    <name evidence="30" type="ORF">FF38_11714</name>
</gene>
<dbReference type="Gene3D" id="1.25.50.20">
    <property type="match status" value="2"/>
</dbReference>
<dbReference type="GO" id="GO:0008270">
    <property type="term" value="F:zinc ion binding"/>
    <property type="evidence" value="ECO:0007669"/>
    <property type="project" value="InterPro"/>
</dbReference>